<gene>
    <name evidence="1" type="ORF">I41_06270</name>
</gene>
<sequence length="132" mass="14009">MEGITTTIHRAYAYQGYSYHDPEAGAKLVGVDVEFRDYGDGLDLDDVELLEGSSNEGIGGYPHIELMSQDGQVLQDAEDTDWPGAGGPLRVLLVFSVPEATNSVKLAYVGGLLTAKPTLIGNDGPSLKAPVE</sequence>
<evidence type="ECO:0000313" key="2">
    <source>
        <dbReference type="Proteomes" id="UP000317909"/>
    </source>
</evidence>
<accession>A0A517TSW3</accession>
<dbReference type="EMBL" id="CP036339">
    <property type="protein sequence ID" value="QDT71470.1"/>
    <property type="molecule type" value="Genomic_DNA"/>
</dbReference>
<keyword evidence="2" id="KW-1185">Reference proteome</keyword>
<protein>
    <submittedName>
        <fullName evidence="1">Uncharacterized protein</fullName>
    </submittedName>
</protein>
<name>A0A517TSW3_9BACT</name>
<evidence type="ECO:0000313" key="1">
    <source>
        <dbReference type="EMBL" id="QDT71470.1"/>
    </source>
</evidence>
<dbReference type="AlphaFoldDB" id="A0A517TSW3"/>
<proteinExistence type="predicted"/>
<dbReference type="Proteomes" id="UP000317909">
    <property type="component" value="Chromosome"/>
</dbReference>
<reference evidence="1 2" key="1">
    <citation type="submission" date="2019-02" db="EMBL/GenBank/DDBJ databases">
        <title>Deep-cultivation of Planctomycetes and their phenomic and genomic characterization uncovers novel biology.</title>
        <authorList>
            <person name="Wiegand S."/>
            <person name="Jogler M."/>
            <person name="Boedeker C."/>
            <person name="Pinto D."/>
            <person name="Vollmers J."/>
            <person name="Rivas-Marin E."/>
            <person name="Kohn T."/>
            <person name="Peeters S.H."/>
            <person name="Heuer A."/>
            <person name="Rast P."/>
            <person name="Oberbeckmann S."/>
            <person name="Bunk B."/>
            <person name="Jeske O."/>
            <person name="Meyerdierks A."/>
            <person name="Storesund J.E."/>
            <person name="Kallscheuer N."/>
            <person name="Luecker S."/>
            <person name="Lage O.M."/>
            <person name="Pohl T."/>
            <person name="Merkel B.J."/>
            <person name="Hornburger P."/>
            <person name="Mueller R.-W."/>
            <person name="Bruemmer F."/>
            <person name="Labrenz M."/>
            <person name="Spormann A.M."/>
            <person name="Op den Camp H."/>
            <person name="Overmann J."/>
            <person name="Amann R."/>
            <person name="Jetten M.S.M."/>
            <person name="Mascher T."/>
            <person name="Medema M.H."/>
            <person name="Devos D.P."/>
            <person name="Kaster A.-K."/>
            <person name="Ovreas L."/>
            <person name="Rohde M."/>
            <person name="Galperin M.Y."/>
            <person name="Jogler C."/>
        </authorList>
    </citation>
    <scope>NUCLEOTIDE SEQUENCE [LARGE SCALE GENOMIC DNA]</scope>
    <source>
        <strain evidence="1 2">I41</strain>
    </source>
</reference>
<dbReference type="KEGG" id="llh:I41_06270"/>
<organism evidence="1 2">
    <name type="scientific">Lacipirellula limnantheis</name>
    <dbReference type="NCBI Taxonomy" id="2528024"/>
    <lineage>
        <taxon>Bacteria</taxon>
        <taxon>Pseudomonadati</taxon>
        <taxon>Planctomycetota</taxon>
        <taxon>Planctomycetia</taxon>
        <taxon>Pirellulales</taxon>
        <taxon>Lacipirellulaceae</taxon>
        <taxon>Lacipirellula</taxon>
    </lineage>
</organism>